<keyword evidence="1" id="KW-1185">Reference proteome</keyword>
<reference evidence="2" key="1">
    <citation type="submission" date="2017-02" db="UniProtKB">
        <authorList>
            <consortium name="WormBaseParasite"/>
        </authorList>
    </citation>
    <scope>IDENTIFICATION</scope>
</reference>
<sequence length="74" mass="8755">MTEEAVPLDYFLEEFELSDLQAVVLRRDSEKALRMKDDMMAPPRCKGKAEELGLTEQTDWKDYFARDEPFYETD</sequence>
<dbReference type="AlphaFoldDB" id="A0A0M3HS16"/>
<name>A0A0M3HS16_ASCLU</name>
<protein>
    <submittedName>
        <fullName evidence="2">DUF2281 domain-containing protein</fullName>
    </submittedName>
</protein>
<dbReference type="WBParaSite" id="ALUE_0000519901-mRNA-1">
    <property type="protein sequence ID" value="ALUE_0000519901-mRNA-1"/>
    <property type="gene ID" value="ALUE_0000519901"/>
</dbReference>
<dbReference type="Proteomes" id="UP000036681">
    <property type="component" value="Unplaced"/>
</dbReference>
<accession>A0A0M3HS16</accession>
<organism evidence="1 2">
    <name type="scientific">Ascaris lumbricoides</name>
    <name type="common">Giant roundworm</name>
    <dbReference type="NCBI Taxonomy" id="6252"/>
    <lineage>
        <taxon>Eukaryota</taxon>
        <taxon>Metazoa</taxon>
        <taxon>Ecdysozoa</taxon>
        <taxon>Nematoda</taxon>
        <taxon>Chromadorea</taxon>
        <taxon>Rhabditida</taxon>
        <taxon>Spirurina</taxon>
        <taxon>Ascaridomorpha</taxon>
        <taxon>Ascaridoidea</taxon>
        <taxon>Ascarididae</taxon>
        <taxon>Ascaris</taxon>
    </lineage>
</organism>
<evidence type="ECO:0000313" key="1">
    <source>
        <dbReference type="Proteomes" id="UP000036681"/>
    </source>
</evidence>
<proteinExistence type="predicted"/>
<evidence type="ECO:0000313" key="2">
    <source>
        <dbReference type="WBParaSite" id="ALUE_0000519901-mRNA-1"/>
    </source>
</evidence>